<organism evidence="2 3">
    <name type="scientific">Neptunomonas qingdaonensis</name>
    <dbReference type="NCBI Taxonomy" id="1045558"/>
    <lineage>
        <taxon>Bacteria</taxon>
        <taxon>Pseudomonadati</taxon>
        <taxon>Pseudomonadota</taxon>
        <taxon>Gammaproteobacteria</taxon>
        <taxon>Oceanospirillales</taxon>
        <taxon>Oceanospirillaceae</taxon>
        <taxon>Neptunomonas</taxon>
    </lineage>
</organism>
<dbReference type="Proteomes" id="UP000198623">
    <property type="component" value="Unassembled WGS sequence"/>
</dbReference>
<dbReference type="Gene3D" id="1.10.10.1100">
    <property type="entry name" value="BFD-like [2Fe-2S]-binding domain"/>
    <property type="match status" value="1"/>
</dbReference>
<accession>A0A1I2SI66</accession>
<keyword evidence="3" id="KW-1185">Reference proteome</keyword>
<feature type="domain" description="CopZ zinc binding" evidence="1">
    <location>
        <begin position="21"/>
        <end position="79"/>
    </location>
</feature>
<protein>
    <recommendedName>
        <fullName evidence="1">CopZ zinc binding domain-containing protein</fullName>
    </recommendedName>
</protein>
<reference evidence="3" key="1">
    <citation type="submission" date="2016-10" db="EMBL/GenBank/DDBJ databases">
        <authorList>
            <person name="Varghese N."/>
            <person name="Submissions S."/>
        </authorList>
    </citation>
    <scope>NUCLEOTIDE SEQUENCE [LARGE SCALE GENOMIC DNA]</scope>
    <source>
        <strain evidence="3">CGMCC 1.10971</strain>
    </source>
</reference>
<dbReference type="InterPro" id="IPR041854">
    <property type="entry name" value="BFD-like_2Fe2S-bd_dom_sf"/>
</dbReference>
<dbReference type="STRING" id="1045558.SAMN05216175_10820"/>
<dbReference type="CDD" id="cd10141">
    <property type="entry name" value="CopZ-like_Fer2_BFD-like"/>
    <property type="match status" value="1"/>
</dbReference>
<dbReference type="NCBIfam" id="NF047645">
    <property type="entry name" value="CopZ_Nterm_CC"/>
    <property type="match status" value="1"/>
</dbReference>
<dbReference type="Gene3D" id="2.20.25.270">
    <property type="match status" value="1"/>
</dbReference>
<gene>
    <name evidence="2" type="ORF">SAMN05216175_10820</name>
</gene>
<dbReference type="AlphaFoldDB" id="A0A1I2SI66"/>
<sequence>MSNCCSTTNVETQKEKRQIAECPRCRNRMKPVERVTLMHHVAAPINQTIPADPFFFCSDVACPVVYFSNEGFVIQAAEVREKIGQKSTEENRLICYCFGITNKRVMEEIEQTGQSASKAFVIEQTTLKSCACNIRNPSGKCCLKEFPK</sequence>
<evidence type="ECO:0000313" key="3">
    <source>
        <dbReference type="Proteomes" id="UP000198623"/>
    </source>
</evidence>
<name>A0A1I2SI66_9GAMM</name>
<dbReference type="InterPro" id="IPR040890">
    <property type="entry name" value="Znf_CopZ"/>
</dbReference>
<dbReference type="EMBL" id="FOOU01000008">
    <property type="protein sequence ID" value="SFG52390.1"/>
    <property type="molecule type" value="Genomic_DNA"/>
</dbReference>
<dbReference type="RefSeq" id="WP_269750481.1">
    <property type="nucleotide sequence ID" value="NZ_FOOU01000008.1"/>
</dbReference>
<evidence type="ECO:0000259" key="1">
    <source>
        <dbReference type="Pfam" id="PF18423"/>
    </source>
</evidence>
<proteinExistence type="predicted"/>
<dbReference type="Pfam" id="PF18423">
    <property type="entry name" value="zf_CopZ"/>
    <property type="match status" value="1"/>
</dbReference>
<evidence type="ECO:0000313" key="2">
    <source>
        <dbReference type="EMBL" id="SFG52390.1"/>
    </source>
</evidence>